<dbReference type="KEGG" id="cfr:116661445"/>
<evidence type="ECO:0000256" key="1">
    <source>
        <dbReference type="SAM" id="MobiDB-lite"/>
    </source>
</evidence>
<accession>A0A8B8SI01</accession>
<keyword evidence="2" id="KW-1185">Reference proteome</keyword>
<protein>
    <submittedName>
        <fullName evidence="3">Collagen alpha-2(I) chain-like</fullName>
    </submittedName>
</protein>
<name>A0A8B8SI01_CAMFR</name>
<feature type="region of interest" description="Disordered" evidence="1">
    <location>
        <begin position="145"/>
        <end position="248"/>
    </location>
</feature>
<feature type="compositionally biased region" description="Polar residues" evidence="1">
    <location>
        <begin position="39"/>
        <end position="48"/>
    </location>
</feature>
<dbReference type="Proteomes" id="UP000694856">
    <property type="component" value="Chromosome 35"/>
</dbReference>
<dbReference type="RefSeq" id="XP_032329470.1">
    <property type="nucleotide sequence ID" value="XM_032473579.1"/>
</dbReference>
<dbReference type="AlphaFoldDB" id="A0A8B8SI01"/>
<reference evidence="3" key="1">
    <citation type="submission" date="2025-08" db="UniProtKB">
        <authorList>
            <consortium name="RefSeq"/>
        </authorList>
    </citation>
    <scope>IDENTIFICATION</scope>
    <source>
        <tissue evidence="3">Ear skin</tissue>
    </source>
</reference>
<evidence type="ECO:0000313" key="2">
    <source>
        <dbReference type="Proteomes" id="UP000694856"/>
    </source>
</evidence>
<feature type="compositionally biased region" description="Low complexity" evidence="1">
    <location>
        <begin position="54"/>
        <end position="64"/>
    </location>
</feature>
<proteinExistence type="predicted"/>
<feature type="region of interest" description="Disordered" evidence="1">
    <location>
        <begin position="1"/>
        <end position="133"/>
    </location>
</feature>
<gene>
    <name evidence="3" type="primary">LOC116661445</name>
</gene>
<feature type="compositionally biased region" description="Low complexity" evidence="1">
    <location>
        <begin position="182"/>
        <end position="218"/>
    </location>
</feature>
<organism evidence="2 3">
    <name type="scientific">Camelus ferus</name>
    <name type="common">Wild bactrian camel</name>
    <name type="synonym">Camelus bactrianus ferus</name>
    <dbReference type="NCBI Taxonomy" id="419612"/>
    <lineage>
        <taxon>Eukaryota</taxon>
        <taxon>Metazoa</taxon>
        <taxon>Chordata</taxon>
        <taxon>Craniata</taxon>
        <taxon>Vertebrata</taxon>
        <taxon>Euteleostomi</taxon>
        <taxon>Mammalia</taxon>
        <taxon>Eutheria</taxon>
        <taxon>Laurasiatheria</taxon>
        <taxon>Artiodactyla</taxon>
        <taxon>Tylopoda</taxon>
        <taxon>Camelidae</taxon>
        <taxon>Camelus</taxon>
    </lineage>
</organism>
<sequence>MRHPAAGGEGAYGRPPQRPSPREPQQTFRRAPPLPPSRGSGTPPSANLDSPRPSSSSEACLASSRPGSPFRLPLLVLTRASGRRRSSLGTVRLWQPPEAGPKGPGTRGEGGVCGSRTAARARSHRGLNKEDGGCCACARRRGDGLAASGKLAGRRPRSSGLGPGGREPPRWTTGLQAVARELPPGAAMGAAPSGPLLGAGSRASAPASSRTLSARPASGGLGCPELGSAFRSKSRRRSPRDRELPLRGGTSVRRRLVVRNASRPCACAPARLIFTTRC</sequence>
<evidence type="ECO:0000313" key="3">
    <source>
        <dbReference type="RefSeq" id="XP_032329470.1"/>
    </source>
</evidence>
<dbReference type="GeneID" id="116661445"/>
<feature type="compositionally biased region" description="Gly residues" evidence="1">
    <location>
        <begin position="102"/>
        <end position="113"/>
    </location>
</feature>